<dbReference type="Proteomes" id="UP000053342">
    <property type="component" value="Unassembled WGS sequence"/>
</dbReference>
<dbReference type="EMBL" id="KN847333">
    <property type="protein sequence ID" value="KIW47046.1"/>
    <property type="molecule type" value="Genomic_DNA"/>
</dbReference>
<sequence length="103" mass="11931">MAHPWLAPTTQNYPILQLTRRSQGLDRSGDSFRSCFNEQHWRQPDFARWSSSMVHVHLMIVLITKTSISERSTTRIERQRLWDAVVASAWNLGILTLPSIVAR</sequence>
<proteinExistence type="predicted"/>
<dbReference type="AlphaFoldDB" id="A0A0D2B496"/>
<name>A0A0D2B496_9EURO</name>
<dbReference type="HOGENOM" id="CLU_2263750_0_0_1"/>
<dbReference type="RefSeq" id="XP_016267262.1">
    <property type="nucleotide sequence ID" value="XM_016403365.1"/>
</dbReference>
<reference evidence="1 2" key="1">
    <citation type="submission" date="2015-01" db="EMBL/GenBank/DDBJ databases">
        <title>The Genome Sequence of Exophiala oligosperma CBS72588.</title>
        <authorList>
            <consortium name="The Broad Institute Genomics Platform"/>
            <person name="Cuomo C."/>
            <person name="de Hoog S."/>
            <person name="Gorbushina A."/>
            <person name="Stielow B."/>
            <person name="Teixiera M."/>
            <person name="Abouelleil A."/>
            <person name="Chapman S.B."/>
            <person name="Priest M."/>
            <person name="Young S.K."/>
            <person name="Wortman J."/>
            <person name="Nusbaum C."/>
            <person name="Birren B."/>
        </authorList>
    </citation>
    <scope>NUCLEOTIDE SEQUENCE [LARGE SCALE GENOMIC DNA]</scope>
    <source>
        <strain evidence="1 2">CBS 72588</strain>
    </source>
</reference>
<dbReference type="GeneID" id="27354732"/>
<accession>A0A0D2B496</accession>
<gene>
    <name evidence="1" type="ORF">PV06_02658</name>
</gene>
<keyword evidence="2" id="KW-1185">Reference proteome</keyword>
<protein>
    <submittedName>
        <fullName evidence="1">Uncharacterized protein</fullName>
    </submittedName>
</protein>
<evidence type="ECO:0000313" key="2">
    <source>
        <dbReference type="Proteomes" id="UP000053342"/>
    </source>
</evidence>
<organism evidence="1 2">
    <name type="scientific">Exophiala oligosperma</name>
    <dbReference type="NCBI Taxonomy" id="215243"/>
    <lineage>
        <taxon>Eukaryota</taxon>
        <taxon>Fungi</taxon>
        <taxon>Dikarya</taxon>
        <taxon>Ascomycota</taxon>
        <taxon>Pezizomycotina</taxon>
        <taxon>Eurotiomycetes</taxon>
        <taxon>Chaetothyriomycetidae</taxon>
        <taxon>Chaetothyriales</taxon>
        <taxon>Herpotrichiellaceae</taxon>
        <taxon>Exophiala</taxon>
    </lineage>
</organism>
<evidence type="ECO:0000313" key="1">
    <source>
        <dbReference type="EMBL" id="KIW47046.1"/>
    </source>
</evidence>
<dbReference type="VEuPathDB" id="FungiDB:PV06_02658"/>